<reference evidence="1" key="1">
    <citation type="submission" date="2018-02" db="EMBL/GenBank/DDBJ databases">
        <title>Rhizophora mucronata_Transcriptome.</title>
        <authorList>
            <person name="Meera S.P."/>
            <person name="Sreeshan A."/>
            <person name="Augustine A."/>
        </authorList>
    </citation>
    <scope>NUCLEOTIDE SEQUENCE</scope>
    <source>
        <tissue evidence="1">Leaf</tissue>
    </source>
</reference>
<proteinExistence type="predicted"/>
<organism evidence="1">
    <name type="scientific">Rhizophora mucronata</name>
    <name type="common">Asiatic mangrove</name>
    <dbReference type="NCBI Taxonomy" id="61149"/>
    <lineage>
        <taxon>Eukaryota</taxon>
        <taxon>Viridiplantae</taxon>
        <taxon>Streptophyta</taxon>
        <taxon>Embryophyta</taxon>
        <taxon>Tracheophyta</taxon>
        <taxon>Spermatophyta</taxon>
        <taxon>Magnoliopsida</taxon>
        <taxon>eudicotyledons</taxon>
        <taxon>Gunneridae</taxon>
        <taxon>Pentapetalae</taxon>
        <taxon>rosids</taxon>
        <taxon>fabids</taxon>
        <taxon>Malpighiales</taxon>
        <taxon>Rhizophoraceae</taxon>
        <taxon>Rhizophora</taxon>
    </lineage>
</organism>
<evidence type="ECO:0000313" key="1">
    <source>
        <dbReference type="EMBL" id="MBX50395.1"/>
    </source>
</evidence>
<protein>
    <submittedName>
        <fullName evidence="1">Uncharacterized protein</fullName>
    </submittedName>
</protein>
<accession>A0A2P2P6M5</accession>
<name>A0A2P2P6M5_RHIMU</name>
<dbReference type="EMBL" id="GGEC01069911">
    <property type="protein sequence ID" value="MBX50395.1"/>
    <property type="molecule type" value="Transcribed_RNA"/>
</dbReference>
<sequence length="76" mass="8687">MEMNKTKLKEIIQIPVIAAMSSKAIKKGSSLDYSRKLSFFLNLKDCSLDNVKGQTEVCNKCLCQWKKELSVTMFDH</sequence>
<dbReference type="AlphaFoldDB" id="A0A2P2P6M5"/>